<evidence type="ECO:0000313" key="9">
    <source>
        <dbReference type="EMBL" id="KAK3290428.1"/>
    </source>
</evidence>
<dbReference type="Proteomes" id="UP001278766">
    <property type="component" value="Unassembled WGS sequence"/>
</dbReference>
<evidence type="ECO:0000313" key="10">
    <source>
        <dbReference type="Proteomes" id="UP001278766"/>
    </source>
</evidence>
<reference evidence="9" key="2">
    <citation type="submission" date="2023-06" db="EMBL/GenBank/DDBJ databases">
        <authorList>
            <consortium name="Lawrence Berkeley National Laboratory"/>
            <person name="Haridas S."/>
            <person name="Hensen N."/>
            <person name="Bonometti L."/>
            <person name="Westerberg I."/>
            <person name="Brannstrom I.O."/>
            <person name="Guillou S."/>
            <person name="Cros-Aarteil S."/>
            <person name="Calhoun S."/>
            <person name="Kuo A."/>
            <person name="Mondo S."/>
            <person name="Pangilinan J."/>
            <person name="Riley R."/>
            <person name="Labutti K."/>
            <person name="Andreopoulos B."/>
            <person name="Lipzen A."/>
            <person name="Chen C."/>
            <person name="Yanf M."/>
            <person name="Daum C."/>
            <person name="Ng V."/>
            <person name="Clum A."/>
            <person name="Steindorff A."/>
            <person name="Ohm R."/>
            <person name="Martin F."/>
            <person name="Silar P."/>
            <person name="Natvig D."/>
            <person name="Lalanne C."/>
            <person name="Gautier V."/>
            <person name="Ament-Velasquez S.L."/>
            <person name="Kruys A."/>
            <person name="Hutchinson M.I."/>
            <person name="Powell A.J."/>
            <person name="Barry K."/>
            <person name="Miller A.N."/>
            <person name="Grigoriev I.V."/>
            <person name="Debuchy R."/>
            <person name="Gladieux P."/>
            <person name="Thoren M.H."/>
            <person name="Johannesson H."/>
        </authorList>
    </citation>
    <scope>NUCLEOTIDE SEQUENCE</scope>
    <source>
        <strain evidence="9">CBS 168.71</strain>
    </source>
</reference>
<dbReference type="PANTHER" id="PTHR33938:SF13">
    <property type="entry name" value="CARBOXYLIC ESTER HYDROLASE"/>
    <property type="match status" value="1"/>
</dbReference>
<sequence>MAAALSAACVPATFNGLALFGAEILSIDTKPVTNYSTWGLDIARFTQPTVKIQNATFCNVTVSYTHPGQDDNIFVETWLPIENPTWNDRLQAVGGGGWQAGRFLLSWETMKGALGDGYATTTTDAGLGSAADPAEWSLISPGNLNWYKLNNFGSVSLNDQAIISKALIKSFYGKGPDYSYWNGCSQGGRQGIMLAQRYPDAYDGISAGAPVLYSSFSGTGLYWPQQVMNVLNEYPYGCEMDAITAAAVRDCDGLDGVTDGIISDIDGCLASFDPFKMVGEPVPKCSQAGNRTVEVGVAAAVVVNATWHGMVKPNSGAPVWYGLPPGSLISVEADGGVLTGVAATNCSSGTCVGSPNPMTTGWIERFDALGDPNFDITKMSYADFDDIVHYTRQIYRSAFDTDDPDLSRFRDAGGKLVTFHGLWDALLPPQATRKYYNEVSATVPDTPTFFRHYDVPGLGHCIGHASGQPTSLFEQLRAWVERGEAPGQSPVNVTAADGATHNRILCPYPEVARLDAEGGCGDPADARCWRCVAGVIRHKSVLFDAARLVDRVAE</sequence>
<dbReference type="AlphaFoldDB" id="A0AAE0H5S2"/>
<dbReference type="EC" id="3.1.1.-" evidence="8"/>
<dbReference type="RefSeq" id="XP_062653942.1">
    <property type="nucleotide sequence ID" value="XM_062805501.1"/>
</dbReference>
<keyword evidence="4" id="KW-0732">Signal</keyword>
<organism evidence="9 10">
    <name type="scientific">Chaetomium fimeti</name>
    <dbReference type="NCBI Taxonomy" id="1854472"/>
    <lineage>
        <taxon>Eukaryota</taxon>
        <taxon>Fungi</taxon>
        <taxon>Dikarya</taxon>
        <taxon>Ascomycota</taxon>
        <taxon>Pezizomycotina</taxon>
        <taxon>Sordariomycetes</taxon>
        <taxon>Sordariomycetidae</taxon>
        <taxon>Sordariales</taxon>
        <taxon>Chaetomiaceae</taxon>
        <taxon>Chaetomium</taxon>
    </lineage>
</organism>
<evidence type="ECO:0000256" key="1">
    <source>
        <dbReference type="ARBA" id="ARBA00006249"/>
    </source>
</evidence>
<keyword evidence="2" id="KW-0719">Serine esterase</keyword>
<evidence type="ECO:0000256" key="5">
    <source>
        <dbReference type="ARBA" id="ARBA00022801"/>
    </source>
</evidence>
<comment type="similarity">
    <text evidence="1 8">Belongs to the tannase family.</text>
</comment>
<reference evidence="9" key="1">
    <citation type="journal article" date="2023" name="Mol. Phylogenet. Evol.">
        <title>Genome-scale phylogeny and comparative genomics of the fungal order Sordariales.</title>
        <authorList>
            <person name="Hensen N."/>
            <person name="Bonometti L."/>
            <person name="Westerberg I."/>
            <person name="Brannstrom I.O."/>
            <person name="Guillou S."/>
            <person name="Cros-Aarteil S."/>
            <person name="Calhoun S."/>
            <person name="Haridas S."/>
            <person name="Kuo A."/>
            <person name="Mondo S."/>
            <person name="Pangilinan J."/>
            <person name="Riley R."/>
            <person name="LaButti K."/>
            <person name="Andreopoulos B."/>
            <person name="Lipzen A."/>
            <person name="Chen C."/>
            <person name="Yan M."/>
            <person name="Daum C."/>
            <person name="Ng V."/>
            <person name="Clum A."/>
            <person name="Steindorff A."/>
            <person name="Ohm R.A."/>
            <person name="Martin F."/>
            <person name="Silar P."/>
            <person name="Natvig D.O."/>
            <person name="Lalanne C."/>
            <person name="Gautier V."/>
            <person name="Ament-Velasquez S.L."/>
            <person name="Kruys A."/>
            <person name="Hutchinson M.I."/>
            <person name="Powell A.J."/>
            <person name="Barry K."/>
            <person name="Miller A.N."/>
            <person name="Grigoriev I.V."/>
            <person name="Debuchy R."/>
            <person name="Gladieux P."/>
            <person name="Hiltunen Thoren M."/>
            <person name="Johannesson H."/>
        </authorList>
    </citation>
    <scope>NUCLEOTIDE SEQUENCE</scope>
    <source>
        <strain evidence="9">CBS 168.71</strain>
    </source>
</reference>
<gene>
    <name evidence="9" type="ORF">B0H64DRAFT_420986</name>
</gene>
<keyword evidence="3" id="KW-0479">Metal-binding</keyword>
<evidence type="ECO:0000256" key="7">
    <source>
        <dbReference type="ARBA" id="ARBA00023157"/>
    </source>
</evidence>
<proteinExistence type="inferred from homology"/>
<keyword evidence="6" id="KW-0106">Calcium</keyword>
<evidence type="ECO:0000256" key="8">
    <source>
        <dbReference type="RuleBase" id="RU361238"/>
    </source>
</evidence>
<keyword evidence="5 8" id="KW-0378">Hydrolase</keyword>
<dbReference type="Pfam" id="PF07519">
    <property type="entry name" value="Tannase"/>
    <property type="match status" value="1"/>
</dbReference>
<accession>A0AAE0H5S2</accession>
<dbReference type="GO" id="GO:0030600">
    <property type="term" value="F:feruloyl esterase activity"/>
    <property type="evidence" value="ECO:0007669"/>
    <property type="project" value="UniProtKB-ARBA"/>
</dbReference>
<dbReference type="EMBL" id="JAUEPN010000013">
    <property type="protein sequence ID" value="KAK3290428.1"/>
    <property type="molecule type" value="Genomic_DNA"/>
</dbReference>
<evidence type="ECO:0000256" key="4">
    <source>
        <dbReference type="ARBA" id="ARBA00022729"/>
    </source>
</evidence>
<evidence type="ECO:0000256" key="2">
    <source>
        <dbReference type="ARBA" id="ARBA00022487"/>
    </source>
</evidence>
<name>A0AAE0H5S2_9PEZI</name>
<keyword evidence="7" id="KW-1015">Disulfide bond</keyword>
<evidence type="ECO:0000256" key="3">
    <source>
        <dbReference type="ARBA" id="ARBA00022723"/>
    </source>
</evidence>
<dbReference type="InterPro" id="IPR011118">
    <property type="entry name" value="Tannase/feruloyl_esterase"/>
</dbReference>
<comment type="caution">
    <text evidence="9">The sequence shown here is derived from an EMBL/GenBank/DDBJ whole genome shotgun (WGS) entry which is preliminary data.</text>
</comment>
<protein>
    <recommendedName>
        <fullName evidence="8">Carboxylic ester hydrolase</fullName>
        <ecNumber evidence="8">3.1.1.-</ecNumber>
    </recommendedName>
</protein>
<evidence type="ECO:0000256" key="6">
    <source>
        <dbReference type="ARBA" id="ARBA00022837"/>
    </source>
</evidence>
<dbReference type="GO" id="GO:0046872">
    <property type="term" value="F:metal ion binding"/>
    <property type="evidence" value="ECO:0007669"/>
    <property type="project" value="UniProtKB-KW"/>
</dbReference>
<dbReference type="GeneID" id="87842449"/>
<keyword evidence="10" id="KW-1185">Reference proteome</keyword>
<dbReference type="PANTHER" id="PTHR33938">
    <property type="entry name" value="FERULOYL ESTERASE B-RELATED"/>
    <property type="match status" value="1"/>
</dbReference>
<dbReference type="SUPFAM" id="SSF53474">
    <property type="entry name" value="alpha/beta-Hydrolases"/>
    <property type="match status" value="1"/>
</dbReference>
<dbReference type="InterPro" id="IPR029058">
    <property type="entry name" value="AB_hydrolase_fold"/>
</dbReference>